<dbReference type="OrthoDB" id="428577at2759"/>
<dbReference type="GO" id="GO:0005829">
    <property type="term" value="C:cytosol"/>
    <property type="evidence" value="ECO:0007669"/>
    <property type="project" value="TreeGrafter"/>
</dbReference>
<dbReference type="GO" id="GO:0006511">
    <property type="term" value="P:ubiquitin-dependent protein catabolic process"/>
    <property type="evidence" value="ECO:0007669"/>
    <property type="project" value="TreeGrafter"/>
</dbReference>
<reference evidence="6" key="1">
    <citation type="submission" date="2014-03" db="EMBL/GenBank/DDBJ databases">
        <authorList>
            <person name="Casaregola S."/>
        </authorList>
    </citation>
    <scope>NUCLEOTIDE SEQUENCE [LARGE SCALE GENOMIC DNA]</scope>
    <source>
        <strain evidence="6">CLIB 918</strain>
    </source>
</reference>
<dbReference type="InterPro" id="IPR015496">
    <property type="entry name" value="Ubiquilin"/>
</dbReference>
<dbReference type="InterPro" id="IPR000058">
    <property type="entry name" value="Znf_AN1"/>
</dbReference>
<dbReference type="AlphaFoldDB" id="A0A0J9X3B1"/>
<dbReference type="SUPFAM" id="SSF54236">
    <property type="entry name" value="Ubiquitin-like"/>
    <property type="match status" value="1"/>
</dbReference>
<evidence type="ECO:0000256" key="3">
    <source>
        <dbReference type="ARBA" id="ARBA00022833"/>
    </source>
</evidence>
<feature type="domain" description="Ubiquitin-like" evidence="5">
    <location>
        <begin position="4"/>
        <end position="72"/>
    </location>
</feature>
<dbReference type="STRING" id="1173061.A0A0J9X3B1"/>
<feature type="compositionally biased region" description="Low complexity" evidence="4">
    <location>
        <begin position="74"/>
        <end position="98"/>
    </location>
</feature>
<accession>A0A0J9X3B1</accession>
<dbReference type="CDD" id="cd17039">
    <property type="entry name" value="Ubl_ubiquitin_like"/>
    <property type="match status" value="1"/>
</dbReference>
<dbReference type="InterPro" id="IPR029071">
    <property type="entry name" value="Ubiquitin-like_domsf"/>
</dbReference>
<dbReference type="PANTHER" id="PTHR10677">
    <property type="entry name" value="UBIQUILIN"/>
    <property type="match status" value="1"/>
</dbReference>
<protein>
    <recommendedName>
        <fullName evidence="5">Ubiquitin-like domain-containing protein</fullName>
    </recommendedName>
</protein>
<dbReference type="Gene3D" id="4.10.1110.10">
    <property type="entry name" value="AN1-like Zinc finger"/>
    <property type="match status" value="1"/>
</dbReference>
<dbReference type="GO" id="GO:0008270">
    <property type="term" value="F:zinc ion binding"/>
    <property type="evidence" value="ECO:0007669"/>
    <property type="project" value="UniProtKB-KW"/>
</dbReference>
<dbReference type="Gene3D" id="3.10.20.90">
    <property type="entry name" value="Phosphatidylinositol 3-kinase Catalytic Subunit, Chain A, domain 1"/>
    <property type="match status" value="1"/>
</dbReference>
<dbReference type="EMBL" id="CCBN010000001">
    <property type="protein sequence ID" value="CDO51672.1"/>
    <property type="molecule type" value="Genomic_DNA"/>
</dbReference>
<dbReference type="Pfam" id="PF00240">
    <property type="entry name" value="ubiquitin"/>
    <property type="match status" value="1"/>
</dbReference>
<organism evidence="6 7">
    <name type="scientific">Geotrichum candidum</name>
    <name type="common">Oospora lactis</name>
    <name type="synonym">Dipodascus geotrichum</name>
    <dbReference type="NCBI Taxonomy" id="1173061"/>
    <lineage>
        <taxon>Eukaryota</taxon>
        <taxon>Fungi</taxon>
        <taxon>Dikarya</taxon>
        <taxon>Ascomycota</taxon>
        <taxon>Saccharomycotina</taxon>
        <taxon>Dipodascomycetes</taxon>
        <taxon>Dipodascales</taxon>
        <taxon>Dipodascaceae</taxon>
        <taxon>Geotrichum</taxon>
    </lineage>
</organism>
<dbReference type="PROSITE" id="PS50053">
    <property type="entry name" value="UBIQUITIN_2"/>
    <property type="match status" value="1"/>
</dbReference>
<dbReference type="InterPro" id="IPR000626">
    <property type="entry name" value="Ubiquitin-like_dom"/>
</dbReference>
<feature type="region of interest" description="Disordered" evidence="4">
    <location>
        <begin position="71"/>
        <end position="115"/>
    </location>
</feature>
<evidence type="ECO:0000256" key="4">
    <source>
        <dbReference type="SAM" id="MobiDB-lite"/>
    </source>
</evidence>
<dbReference type="InterPro" id="IPR035896">
    <property type="entry name" value="AN1-like_Znf"/>
</dbReference>
<proteinExistence type="predicted"/>
<sequence>MPSLDLSIKSVSGNSYALQVDSSKTVAHIKALLSDQDPTIHPTASSLVYAGKSLEDHKTLDSYNIPNDSTLHYSSGNSSSTSPAAPSVPSSPSKGVASLSPTNTSPISKPSPARKSRKRCSAKNCISAPLRNIGDCSYCEGHFCSKHRLLEQHQCIGLKNCKQQLHDKNAVKLQEQQTVANKV</sequence>
<dbReference type="SMART" id="SM00154">
    <property type="entry name" value="ZnF_AN1"/>
    <property type="match status" value="1"/>
</dbReference>
<evidence type="ECO:0000313" key="6">
    <source>
        <dbReference type="EMBL" id="CDO51672.1"/>
    </source>
</evidence>
<dbReference type="SUPFAM" id="SSF118310">
    <property type="entry name" value="AN1-like Zinc finger"/>
    <property type="match status" value="1"/>
</dbReference>
<dbReference type="Proteomes" id="UP000242525">
    <property type="component" value="Unassembled WGS sequence"/>
</dbReference>
<keyword evidence="7" id="KW-1185">Reference proteome</keyword>
<keyword evidence="3" id="KW-0862">Zinc</keyword>
<keyword evidence="1" id="KW-0479">Metal-binding</keyword>
<gene>
    <name evidence="6" type="ORF">BN980_GECA01s10240g</name>
</gene>
<evidence type="ECO:0000256" key="1">
    <source>
        <dbReference type="ARBA" id="ARBA00022723"/>
    </source>
</evidence>
<evidence type="ECO:0000259" key="5">
    <source>
        <dbReference type="PROSITE" id="PS50053"/>
    </source>
</evidence>
<dbReference type="SMART" id="SM00213">
    <property type="entry name" value="UBQ"/>
    <property type="match status" value="1"/>
</dbReference>
<comment type="caution">
    <text evidence="6">The sequence shown here is derived from an EMBL/GenBank/DDBJ whole genome shotgun (WGS) entry which is preliminary data.</text>
</comment>
<feature type="compositionally biased region" description="Polar residues" evidence="4">
    <location>
        <begin position="99"/>
        <end position="108"/>
    </location>
</feature>
<evidence type="ECO:0000313" key="7">
    <source>
        <dbReference type="Proteomes" id="UP000242525"/>
    </source>
</evidence>
<keyword evidence="2" id="KW-0863">Zinc-finger</keyword>
<dbReference type="GO" id="GO:0031593">
    <property type="term" value="F:polyubiquitin modification-dependent protein binding"/>
    <property type="evidence" value="ECO:0007669"/>
    <property type="project" value="TreeGrafter"/>
</dbReference>
<dbReference type="Pfam" id="PF01428">
    <property type="entry name" value="zf-AN1"/>
    <property type="match status" value="1"/>
</dbReference>
<dbReference type="PANTHER" id="PTHR10677:SF3">
    <property type="entry name" value="FI07626P-RELATED"/>
    <property type="match status" value="1"/>
</dbReference>
<name>A0A0J9X3B1_GEOCN</name>
<evidence type="ECO:0000256" key="2">
    <source>
        <dbReference type="ARBA" id="ARBA00022771"/>
    </source>
</evidence>